<dbReference type="EMBL" id="EF372997">
    <property type="protein sequence ID" value="ABP87926.1"/>
    <property type="molecule type" value="Genomic_DNA"/>
</dbReference>
<dbReference type="KEGG" id="vg:5220177"/>
<evidence type="ECO:0000313" key="2">
    <source>
        <dbReference type="EMBL" id="ABP87926.1"/>
    </source>
</evidence>
<dbReference type="RefSeq" id="YP_001285428.1">
    <property type="nucleotide sequence ID" value="NC_009531.1"/>
</dbReference>
<organism evidence="2 3">
    <name type="scientific">Synechococcus phage Syn5</name>
    <dbReference type="NCBI Taxonomy" id="2914003"/>
    <lineage>
        <taxon>Viruses</taxon>
        <taxon>Duplodnaviria</taxon>
        <taxon>Heunggongvirae</taxon>
        <taxon>Uroviricota</taxon>
        <taxon>Caudoviricetes</taxon>
        <taxon>Autographivirales</taxon>
        <taxon>Voetvirus</taxon>
        <taxon>Voetvirus syn5</taxon>
    </lineage>
</organism>
<name>A4ZRA0_9CAUD</name>
<dbReference type="Proteomes" id="UP000000241">
    <property type="component" value="Segment"/>
</dbReference>
<accession>A4ZRA0</accession>
<protein>
    <submittedName>
        <fullName evidence="2">Gp19</fullName>
    </submittedName>
</protein>
<proteinExistence type="predicted"/>
<keyword evidence="3" id="KW-1185">Reference proteome</keyword>
<gene>
    <name evidence="2" type="primary">19</name>
</gene>
<reference evidence="2 3" key="1">
    <citation type="journal article" date="2007" name="J. Mol. Biol.">
        <title>Genome sequence, structural proteins, and capsid organization of the cyanophage Syn5: a "horned" bacteriophage of marine synechococcus.</title>
        <authorList>
            <person name="Pope W.H."/>
            <person name="Weigele P.R."/>
            <person name="Chang J."/>
            <person name="Pedulla M.L."/>
            <person name="Ford M.E."/>
            <person name="Houtz J.M."/>
            <person name="Jiang W."/>
            <person name="Chiu W."/>
            <person name="Hatfull G.F."/>
            <person name="Hendrix R.W."/>
            <person name="King J."/>
        </authorList>
    </citation>
    <scope>NUCLEOTIDE SEQUENCE</scope>
</reference>
<feature type="region of interest" description="Disordered" evidence="1">
    <location>
        <begin position="1"/>
        <end position="42"/>
    </location>
</feature>
<sequence>MAKRSLTGAAAPTPIKKRTSIGDGRRKRGSFKGSKKYRGQGK</sequence>
<feature type="compositionally biased region" description="Basic residues" evidence="1">
    <location>
        <begin position="15"/>
        <end position="42"/>
    </location>
</feature>
<evidence type="ECO:0000256" key="1">
    <source>
        <dbReference type="SAM" id="MobiDB-lite"/>
    </source>
</evidence>
<dbReference type="GeneID" id="5220177"/>
<evidence type="ECO:0000313" key="3">
    <source>
        <dbReference type="Proteomes" id="UP000000241"/>
    </source>
</evidence>